<sequence length="301" mass="32472">MWAAAARSAFRRDGFVARPGVVAAGEAKVLREHYAALFRGDFPRGVYPDEWHWREGISKPDAFREIVNGWKASHLVAPVALSERIGRLAAELMGWSAGARLGQDDLLWKPAGAGGVAFHTDAAYISSNFRPYEDNSVTVWIALDDADAETGVVAYAPGSHAWPSAADKEKASVTDAAFHGEGDAGLREPARRAAAAAGVAPPQFEELTVPAGGAVFHHQDVWHGSGPNVSPERPRRALGLHYVRADAGFREAPPPDYIYGRYVLGEGDTTVHETFFPIVYTPKGYRSPVCDIACADPRSDP</sequence>
<dbReference type="AlphaFoldDB" id="A0A7S1XNM5"/>
<dbReference type="Gene3D" id="2.60.120.620">
    <property type="entry name" value="q2cbj1_9rhob like domain"/>
    <property type="match status" value="1"/>
</dbReference>
<dbReference type="Pfam" id="PF05721">
    <property type="entry name" value="PhyH"/>
    <property type="match status" value="1"/>
</dbReference>
<keyword evidence="2" id="KW-0479">Metal-binding</keyword>
<dbReference type="PANTHER" id="PTHR20883">
    <property type="entry name" value="PHYTANOYL-COA DIOXYGENASE DOMAIN CONTAINING 1"/>
    <property type="match status" value="1"/>
</dbReference>
<dbReference type="InterPro" id="IPR008775">
    <property type="entry name" value="Phytyl_CoA_dOase-like"/>
</dbReference>
<evidence type="ECO:0000256" key="1">
    <source>
        <dbReference type="ARBA" id="ARBA00001962"/>
    </source>
</evidence>
<dbReference type="SUPFAM" id="SSF51197">
    <property type="entry name" value="Clavaminate synthase-like"/>
    <property type="match status" value="1"/>
</dbReference>
<evidence type="ECO:0008006" key="5">
    <source>
        <dbReference type="Google" id="ProtNLM"/>
    </source>
</evidence>
<accession>A0A7S1XNM5</accession>
<dbReference type="PANTHER" id="PTHR20883:SF15">
    <property type="entry name" value="PHYTANOYL-COA DIOXYGENASE DOMAIN-CONTAINING PROTEIN 1"/>
    <property type="match status" value="1"/>
</dbReference>
<keyword evidence="3" id="KW-0408">Iron</keyword>
<dbReference type="GO" id="GO:0046872">
    <property type="term" value="F:metal ion binding"/>
    <property type="evidence" value="ECO:0007669"/>
    <property type="project" value="UniProtKB-KW"/>
</dbReference>
<comment type="cofactor">
    <cofactor evidence="1">
        <name>Fe cation</name>
        <dbReference type="ChEBI" id="CHEBI:24875"/>
    </cofactor>
</comment>
<evidence type="ECO:0000313" key="4">
    <source>
        <dbReference type="EMBL" id="CAD9251148.1"/>
    </source>
</evidence>
<evidence type="ECO:0000256" key="3">
    <source>
        <dbReference type="ARBA" id="ARBA00023004"/>
    </source>
</evidence>
<protein>
    <recommendedName>
        <fullName evidence="5">Phytanoyl-CoA dioxygenase family protein</fullName>
    </recommendedName>
</protein>
<gene>
    <name evidence="4" type="ORF">PPAR1163_LOCUS9509</name>
</gene>
<organism evidence="4">
    <name type="scientific">Phaeomonas parva</name>
    <dbReference type="NCBI Taxonomy" id="124430"/>
    <lineage>
        <taxon>Eukaryota</taxon>
        <taxon>Sar</taxon>
        <taxon>Stramenopiles</taxon>
        <taxon>Ochrophyta</taxon>
        <taxon>Pinguiophyceae</taxon>
        <taxon>Pinguiochrysidales</taxon>
        <taxon>Pinguiochrysidaceae</taxon>
        <taxon>Phaeomonas</taxon>
    </lineage>
</organism>
<proteinExistence type="predicted"/>
<evidence type="ECO:0000256" key="2">
    <source>
        <dbReference type="ARBA" id="ARBA00022723"/>
    </source>
</evidence>
<reference evidence="4" key="1">
    <citation type="submission" date="2021-01" db="EMBL/GenBank/DDBJ databases">
        <authorList>
            <person name="Corre E."/>
            <person name="Pelletier E."/>
            <person name="Niang G."/>
            <person name="Scheremetjew M."/>
            <person name="Finn R."/>
            <person name="Kale V."/>
            <person name="Holt S."/>
            <person name="Cochrane G."/>
            <person name="Meng A."/>
            <person name="Brown T."/>
            <person name="Cohen L."/>
        </authorList>
    </citation>
    <scope>NUCLEOTIDE SEQUENCE</scope>
    <source>
        <strain evidence="4">CCMP2877</strain>
    </source>
</reference>
<name>A0A7S1XNM5_9STRA</name>
<dbReference type="EMBL" id="HBGJ01014801">
    <property type="protein sequence ID" value="CAD9251148.1"/>
    <property type="molecule type" value="Transcribed_RNA"/>
</dbReference>